<dbReference type="GO" id="GO:0008168">
    <property type="term" value="F:methyltransferase activity"/>
    <property type="evidence" value="ECO:0007669"/>
    <property type="project" value="UniProtKB-KW"/>
</dbReference>
<dbReference type="Gene3D" id="3.40.50.150">
    <property type="entry name" value="Vaccinia Virus protein VP39"/>
    <property type="match status" value="1"/>
</dbReference>
<sequence length="427" mass="47292">MLQDPNVPAETTGLEKDRPNIEHVEHKCLETYSLSCESERSKLTTLYHESADATRRSFLAAASAGLNAPLHRKSLPSMYLYDSVGSDLYQQITTLPEYYLTRTEAEILRSHAAHIAKTYLVPPVVTPKGERSASSLVTDVVELGAGDGHKTRCLLDACISECKAAANLQSCAPLCVHDFEYFPLDISSGALQSLIAGTPQHLRSRTHGVVADNLQGLSWVRSRHVERRTVVLFLGSSIGNYSRTSAVALLSDIRSQLREDDLVLIGFDLRKRDVRQLVSAYDDAAGVTAAFNRNLLSRLNRELGCGLTERDFAHYANWNASEGCMESWLVAQKRVEIPLGAAKVVVEEAEAIHTEVSYKYSMQEIENMAEASGFESLEVMVDERRWFADAVFRVCRKADRASVAENSQLDCEEELSIVSDESVNVTT</sequence>
<accession>A0A7S1TM67</accession>
<gene>
    <name evidence="4" type="ORF">EAUS1353_LOCUS2733</name>
</gene>
<keyword evidence="2" id="KW-0808">Transferase</keyword>
<keyword evidence="1" id="KW-0489">Methyltransferase</keyword>
<dbReference type="PANTHER" id="PTHR43397">
    <property type="entry name" value="ERGOTHIONEINE BIOSYNTHESIS PROTEIN 1"/>
    <property type="match status" value="1"/>
</dbReference>
<evidence type="ECO:0000256" key="2">
    <source>
        <dbReference type="ARBA" id="ARBA00022679"/>
    </source>
</evidence>
<proteinExistence type="predicted"/>
<dbReference type="EMBL" id="HBGI01004254">
    <property type="protein sequence ID" value="CAD9240993.1"/>
    <property type="molecule type" value="Transcribed_RNA"/>
</dbReference>
<dbReference type="Pfam" id="PF10017">
    <property type="entry name" value="Methyltransf_33"/>
    <property type="match status" value="1"/>
</dbReference>
<dbReference type="GO" id="GO:0032259">
    <property type="term" value="P:methylation"/>
    <property type="evidence" value="ECO:0007669"/>
    <property type="project" value="UniProtKB-KW"/>
</dbReference>
<dbReference type="InterPro" id="IPR051128">
    <property type="entry name" value="EgtD_Methyltrsf_superfamily"/>
</dbReference>
<dbReference type="AlphaFoldDB" id="A0A7S1TM67"/>
<dbReference type="PANTHER" id="PTHR43397:SF1">
    <property type="entry name" value="ERGOTHIONEINE BIOSYNTHESIS PROTEIN 1"/>
    <property type="match status" value="1"/>
</dbReference>
<dbReference type="InterPro" id="IPR029063">
    <property type="entry name" value="SAM-dependent_MTases_sf"/>
</dbReference>
<evidence type="ECO:0000256" key="1">
    <source>
        <dbReference type="ARBA" id="ARBA00022603"/>
    </source>
</evidence>
<dbReference type="InterPro" id="IPR019257">
    <property type="entry name" value="MeTrfase_dom"/>
</dbReference>
<evidence type="ECO:0000313" key="4">
    <source>
        <dbReference type="EMBL" id="CAD9240993.1"/>
    </source>
</evidence>
<name>A0A7S1TM67_9RHOD</name>
<protein>
    <recommendedName>
        <fullName evidence="3">Histidine-specific methyltransferase SAM-dependent domain-containing protein</fullName>
    </recommendedName>
</protein>
<reference evidence="4" key="1">
    <citation type="submission" date="2021-01" db="EMBL/GenBank/DDBJ databases">
        <authorList>
            <person name="Corre E."/>
            <person name="Pelletier E."/>
            <person name="Niang G."/>
            <person name="Scheremetjew M."/>
            <person name="Finn R."/>
            <person name="Kale V."/>
            <person name="Holt S."/>
            <person name="Cochrane G."/>
            <person name="Meng A."/>
            <person name="Brown T."/>
            <person name="Cohen L."/>
        </authorList>
    </citation>
    <scope>NUCLEOTIDE SEQUENCE</scope>
    <source>
        <strain evidence="4">CCMP3124</strain>
    </source>
</reference>
<feature type="domain" description="Histidine-specific methyltransferase SAM-dependent" evidence="3">
    <location>
        <begin position="62"/>
        <end position="393"/>
    </location>
</feature>
<evidence type="ECO:0000259" key="3">
    <source>
        <dbReference type="Pfam" id="PF10017"/>
    </source>
</evidence>
<organism evidence="4">
    <name type="scientific">Erythrolobus australicus</name>
    <dbReference type="NCBI Taxonomy" id="1077150"/>
    <lineage>
        <taxon>Eukaryota</taxon>
        <taxon>Rhodophyta</taxon>
        <taxon>Bangiophyceae</taxon>
        <taxon>Porphyridiales</taxon>
        <taxon>Porphyridiaceae</taxon>
        <taxon>Erythrolobus</taxon>
    </lineage>
</organism>